<dbReference type="Gene3D" id="3.40.1190.20">
    <property type="match status" value="1"/>
</dbReference>
<comment type="subunit">
    <text evidence="9">Homodimer.</text>
</comment>
<dbReference type="InterPro" id="IPR002139">
    <property type="entry name" value="Ribo/fructo_kinase"/>
</dbReference>
<evidence type="ECO:0000256" key="7">
    <source>
        <dbReference type="ARBA" id="ARBA00022958"/>
    </source>
</evidence>
<keyword evidence="9" id="KW-0963">Cytoplasm</keyword>
<comment type="activity regulation">
    <text evidence="9">Activated by a monovalent cation that binds near, but not in, the active site. The most likely occupant of the site in vivo is potassium. Ion binding induces a conformational change that may alter substrate affinity.</text>
</comment>
<sequence length="312" mass="32623">MSLPADILVYGSLNMDFVTYVHHLPQAGETIAASSFQMAPGGKAANQAVAASRLGSSVAMVGRVGQDELGRQMKAFLAQDGVDCRYVLDAPGDHTGIATIAVDPAGQNSIVTYLGANASVSVEDIDRTAPLLQTARYAILQMEMETHVGEHIIRTAHEAGVRIVLNLAPVVPLDDGIYPLLELLIVNETEASQLTGVAVASLASAREAAEQLLGKGPGHVIVTLGKDGALLCGPGVIEHYEPPRVQAVDATAAGDCFVAAVTHFVNATGDLKEAVRQAVEVAALSVTRKGAQPSLPTMAEYEQFIGLKEVQP</sequence>
<feature type="binding site" evidence="9">
    <location>
        <position position="249"/>
    </location>
    <ligand>
        <name>K(+)</name>
        <dbReference type="ChEBI" id="CHEBI:29103"/>
    </ligand>
</feature>
<feature type="binding site" evidence="9">
    <location>
        <begin position="254"/>
        <end position="255"/>
    </location>
    <ligand>
        <name>ATP</name>
        <dbReference type="ChEBI" id="CHEBI:30616"/>
    </ligand>
</feature>
<accession>A0ABU9DL03</accession>
<comment type="caution">
    <text evidence="12">The sequence shown here is derived from an EMBL/GenBank/DDBJ whole genome shotgun (WGS) entry which is preliminary data.</text>
</comment>
<dbReference type="HAMAP" id="MF_01987">
    <property type="entry name" value="Ribokinase"/>
    <property type="match status" value="1"/>
</dbReference>
<comment type="pathway">
    <text evidence="9">Carbohydrate metabolism; D-ribose degradation; D-ribose 5-phosphate from beta-D-ribopyranose: step 2/2.</text>
</comment>
<evidence type="ECO:0000256" key="6">
    <source>
        <dbReference type="ARBA" id="ARBA00022842"/>
    </source>
</evidence>
<feature type="binding site" evidence="9">
    <location>
        <position position="187"/>
    </location>
    <ligand>
        <name>ATP</name>
        <dbReference type="ChEBI" id="CHEBI:30616"/>
    </ligand>
</feature>
<protein>
    <recommendedName>
        <fullName evidence="9 10">Ribokinase</fullName>
        <shortName evidence="9">RK</shortName>
        <ecNumber evidence="9 10">2.7.1.15</ecNumber>
    </recommendedName>
</protein>
<gene>
    <name evidence="9 12" type="primary">rbsK</name>
    <name evidence="12" type="ORF">WMW72_16700</name>
</gene>
<dbReference type="RefSeq" id="WP_341416655.1">
    <property type="nucleotide sequence ID" value="NZ_JBBPCC010000010.1"/>
</dbReference>
<dbReference type="EC" id="2.7.1.15" evidence="9 10"/>
<feature type="binding site" evidence="9">
    <location>
        <begin position="42"/>
        <end position="46"/>
    </location>
    <ligand>
        <name>substrate</name>
    </ligand>
</feature>
<feature type="binding site" evidence="9">
    <location>
        <position position="288"/>
    </location>
    <ligand>
        <name>K(+)</name>
        <dbReference type="ChEBI" id="CHEBI:29103"/>
    </ligand>
</feature>
<dbReference type="InterPro" id="IPR029056">
    <property type="entry name" value="Ribokinase-like"/>
</dbReference>
<evidence type="ECO:0000313" key="12">
    <source>
        <dbReference type="EMBL" id="MEK8129547.1"/>
    </source>
</evidence>
<keyword evidence="1 9" id="KW-0808">Transferase</keyword>
<evidence type="ECO:0000313" key="13">
    <source>
        <dbReference type="Proteomes" id="UP001469365"/>
    </source>
</evidence>
<keyword evidence="8 9" id="KW-0119">Carbohydrate metabolism</keyword>
<feature type="domain" description="Carbohydrate kinase PfkB" evidence="11">
    <location>
        <begin position="6"/>
        <end position="297"/>
    </location>
</feature>
<dbReference type="InterPro" id="IPR011611">
    <property type="entry name" value="PfkB_dom"/>
</dbReference>
<proteinExistence type="inferred from homology"/>
<comment type="function">
    <text evidence="9">Catalyzes the phosphorylation of ribose at O-5 in a reaction requiring ATP and magnesium. The resulting D-ribose-5-phosphate can then be used either for sythesis of nucleotides, histidine, and tryptophan, or as a component of the pentose phosphate pathway.</text>
</comment>
<feature type="active site" description="Proton acceptor" evidence="9">
    <location>
        <position position="255"/>
    </location>
</feature>
<evidence type="ECO:0000256" key="10">
    <source>
        <dbReference type="NCBIfam" id="TIGR02152"/>
    </source>
</evidence>
<feature type="binding site" evidence="9">
    <location>
        <position position="290"/>
    </location>
    <ligand>
        <name>K(+)</name>
        <dbReference type="ChEBI" id="CHEBI:29103"/>
    </ligand>
</feature>
<comment type="subcellular location">
    <subcellularLocation>
        <location evidence="9">Cytoplasm</location>
    </subcellularLocation>
</comment>
<organism evidence="12 13">
    <name type="scientific">Paenibacillus filicis</name>
    <dbReference type="NCBI Taxonomy" id="669464"/>
    <lineage>
        <taxon>Bacteria</taxon>
        <taxon>Bacillati</taxon>
        <taxon>Bacillota</taxon>
        <taxon>Bacilli</taxon>
        <taxon>Bacillales</taxon>
        <taxon>Paenibacillaceae</taxon>
        <taxon>Paenibacillus</taxon>
    </lineage>
</organism>
<reference evidence="12 13" key="1">
    <citation type="submission" date="2024-04" db="EMBL/GenBank/DDBJ databases">
        <title>draft genome sequnece of Paenibacillus filicis.</title>
        <authorList>
            <person name="Kim D.-U."/>
        </authorList>
    </citation>
    <scope>NUCLEOTIDE SEQUENCE [LARGE SCALE GENOMIC DNA]</scope>
    <source>
        <strain evidence="12 13">KACC14197</strain>
    </source>
</reference>
<feature type="binding site" evidence="9">
    <location>
        <position position="251"/>
    </location>
    <ligand>
        <name>K(+)</name>
        <dbReference type="ChEBI" id="CHEBI:29103"/>
    </ligand>
</feature>
<dbReference type="PANTHER" id="PTHR10584:SF166">
    <property type="entry name" value="RIBOKINASE"/>
    <property type="match status" value="1"/>
</dbReference>
<keyword evidence="6 9" id="KW-0460">Magnesium</keyword>
<feature type="binding site" evidence="9">
    <location>
        <position position="143"/>
    </location>
    <ligand>
        <name>substrate</name>
    </ligand>
</feature>
<dbReference type="SUPFAM" id="SSF53613">
    <property type="entry name" value="Ribokinase-like"/>
    <property type="match status" value="1"/>
</dbReference>
<keyword evidence="4 9" id="KW-0418">Kinase</keyword>
<dbReference type="Pfam" id="PF00294">
    <property type="entry name" value="PfkB"/>
    <property type="match status" value="1"/>
</dbReference>
<dbReference type="EMBL" id="JBBPCC010000010">
    <property type="protein sequence ID" value="MEK8129547.1"/>
    <property type="molecule type" value="Genomic_DNA"/>
</dbReference>
<comment type="cofactor">
    <cofactor evidence="9">
        <name>Mg(2+)</name>
        <dbReference type="ChEBI" id="CHEBI:18420"/>
    </cofactor>
    <text evidence="9">Requires a divalent cation, most likely magnesium in vivo, as an electrophilic catalyst to aid phosphoryl group transfer. It is the chelate of the metal and the nucleotide that is the actual substrate.</text>
</comment>
<dbReference type="InterPro" id="IPR011877">
    <property type="entry name" value="Ribokinase"/>
</dbReference>
<feature type="binding site" evidence="9">
    <location>
        <begin position="223"/>
        <end position="228"/>
    </location>
    <ligand>
        <name>ATP</name>
        <dbReference type="ChEBI" id="CHEBI:30616"/>
    </ligand>
</feature>
<dbReference type="GO" id="GO:0004747">
    <property type="term" value="F:ribokinase activity"/>
    <property type="evidence" value="ECO:0007669"/>
    <property type="project" value="UniProtKB-EC"/>
</dbReference>
<feature type="binding site" evidence="9">
    <location>
        <position position="255"/>
    </location>
    <ligand>
        <name>substrate</name>
    </ligand>
</feature>
<dbReference type="NCBIfam" id="TIGR02152">
    <property type="entry name" value="D_ribokin_bact"/>
    <property type="match status" value="1"/>
</dbReference>
<evidence type="ECO:0000256" key="3">
    <source>
        <dbReference type="ARBA" id="ARBA00022741"/>
    </source>
</evidence>
<keyword evidence="13" id="KW-1185">Reference proteome</keyword>
<evidence type="ECO:0000259" key="11">
    <source>
        <dbReference type="Pfam" id="PF00294"/>
    </source>
</evidence>
<dbReference type="CDD" id="cd01174">
    <property type="entry name" value="ribokinase"/>
    <property type="match status" value="1"/>
</dbReference>
<evidence type="ECO:0000256" key="8">
    <source>
        <dbReference type="ARBA" id="ARBA00023277"/>
    </source>
</evidence>
<evidence type="ECO:0000256" key="4">
    <source>
        <dbReference type="ARBA" id="ARBA00022777"/>
    </source>
</evidence>
<comment type="caution">
    <text evidence="9">Lacks conserved residue(s) required for the propagation of feature annotation.</text>
</comment>
<dbReference type="PANTHER" id="PTHR10584">
    <property type="entry name" value="SUGAR KINASE"/>
    <property type="match status" value="1"/>
</dbReference>
<comment type="catalytic activity">
    <reaction evidence="9">
        <text>D-ribose + ATP = D-ribose 5-phosphate + ADP + H(+)</text>
        <dbReference type="Rhea" id="RHEA:13697"/>
        <dbReference type="ChEBI" id="CHEBI:15378"/>
        <dbReference type="ChEBI" id="CHEBI:30616"/>
        <dbReference type="ChEBI" id="CHEBI:47013"/>
        <dbReference type="ChEBI" id="CHEBI:78346"/>
        <dbReference type="ChEBI" id="CHEBI:456216"/>
        <dbReference type="EC" id="2.7.1.15"/>
    </reaction>
</comment>
<keyword evidence="7 9" id="KW-0630">Potassium</keyword>
<feature type="binding site" evidence="9">
    <location>
        <position position="285"/>
    </location>
    <ligand>
        <name>K(+)</name>
        <dbReference type="ChEBI" id="CHEBI:29103"/>
    </ligand>
</feature>
<feature type="binding site" evidence="9">
    <location>
        <position position="294"/>
    </location>
    <ligand>
        <name>K(+)</name>
        <dbReference type="ChEBI" id="CHEBI:29103"/>
    </ligand>
</feature>
<evidence type="ECO:0000256" key="1">
    <source>
        <dbReference type="ARBA" id="ARBA00022679"/>
    </source>
</evidence>
<name>A0ABU9DL03_9BACL</name>
<dbReference type="PRINTS" id="PR00990">
    <property type="entry name" value="RIBOKINASE"/>
</dbReference>
<comment type="similarity">
    <text evidence="9">Belongs to the carbohydrate kinase PfkB family. Ribokinase subfamily.</text>
</comment>
<keyword evidence="3 9" id="KW-0547">Nucleotide-binding</keyword>
<evidence type="ECO:0000256" key="2">
    <source>
        <dbReference type="ARBA" id="ARBA00022723"/>
    </source>
</evidence>
<evidence type="ECO:0000256" key="9">
    <source>
        <dbReference type="HAMAP-Rule" id="MF_01987"/>
    </source>
</evidence>
<keyword evidence="2 9" id="KW-0479">Metal-binding</keyword>
<evidence type="ECO:0000256" key="5">
    <source>
        <dbReference type="ARBA" id="ARBA00022840"/>
    </source>
</evidence>
<dbReference type="Proteomes" id="UP001469365">
    <property type="component" value="Unassembled WGS sequence"/>
</dbReference>
<keyword evidence="5 9" id="KW-0067">ATP-binding</keyword>
<feature type="binding site" evidence="9">
    <location>
        <begin position="14"/>
        <end position="16"/>
    </location>
    <ligand>
        <name>substrate</name>
    </ligand>
</feature>